<dbReference type="GO" id="GO:0000978">
    <property type="term" value="F:RNA polymerase II cis-regulatory region sequence-specific DNA binding"/>
    <property type="evidence" value="ECO:0007669"/>
    <property type="project" value="TreeGrafter"/>
</dbReference>
<evidence type="ECO:0000256" key="4">
    <source>
        <dbReference type="ARBA" id="ARBA00023163"/>
    </source>
</evidence>
<feature type="domain" description="Myb-like" evidence="7">
    <location>
        <begin position="251"/>
        <end position="302"/>
    </location>
</feature>
<feature type="region of interest" description="Disordered" evidence="6">
    <location>
        <begin position="760"/>
        <end position="801"/>
    </location>
</feature>
<keyword evidence="4" id="KW-0804">Transcription</keyword>
<reference evidence="9 10" key="1">
    <citation type="journal article" date="2018" name="Gigascience">
        <title>Genomes of trombidid mites reveal novel predicted allergens and laterally-transferred genes associated with secondary metabolism.</title>
        <authorList>
            <person name="Dong X."/>
            <person name="Chaisiri K."/>
            <person name="Xia D."/>
            <person name="Armstrong S.D."/>
            <person name="Fang Y."/>
            <person name="Donnelly M.J."/>
            <person name="Kadowaki T."/>
            <person name="McGarry J.W."/>
            <person name="Darby A.C."/>
            <person name="Makepeace B.L."/>
        </authorList>
    </citation>
    <scope>NUCLEOTIDE SEQUENCE [LARGE SCALE GENOMIC DNA]</scope>
    <source>
        <strain evidence="9">UoL-UT</strain>
    </source>
</reference>
<evidence type="ECO:0000256" key="3">
    <source>
        <dbReference type="ARBA" id="ARBA00023125"/>
    </source>
</evidence>
<feature type="region of interest" description="Disordered" evidence="6">
    <location>
        <begin position="1"/>
        <end position="26"/>
    </location>
</feature>
<evidence type="ECO:0000259" key="7">
    <source>
        <dbReference type="PROSITE" id="PS50090"/>
    </source>
</evidence>
<dbReference type="InterPro" id="IPR017930">
    <property type="entry name" value="Myb_dom"/>
</dbReference>
<dbReference type="InterPro" id="IPR001005">
    <property type="entry name" value="SANT/Myb"/>
</dbReference>
<dbReference type="PROSITE" id="PS51294">
    <property type="entry name" value="HTH_MYB"/>
    <property type="match status" value="2"/>
</dbReference>
<feature type="domain" description="HTH myb-type" evidence="8">
    <location>
        <begin position="366"/>
        <end position="411"/>
    </location>
</feature>
<feature type="compositionally biased region" description="Polar residues" evidence="6">
    <location>
        <begin position="760"/>
        <end position="773"/>
    </location>
</feature>
<keyword evidence="3" id="KW-0238">DNA-binding</keyword>
<dbReference type="Proteomes" id="UP000288716">
    <property type="component" value="Unassembled WGS sequence"/>
</dbReference>
<name>A0A443SHW9_9ACAR</name>
<dbReference type="Gene3D" id="1.10.10.60">
    <property type="entry name" value="Homeodomain-like"/>
    <property type="match status" value="3"/>
</dbReference>
<feature type="domain" description="Myb-like" evidence="7">
    <location>
        <begin position="417"/>
        <end position="461"/>
    </location>
</feature>
<dbReference type="PANTHER" id="PTHR46621:SF1">
    <property type="entry name" value="SNRNA-ACTIVATING PROTEIN COMPLEX SUBUNIT 4"/>
    <property type="match status" value="1"/>
</dbReference>
<accession>A0A443SHW9</accession>
<feature type="compositionally biased region" description="Basic and acidic residues" evidence="6">
    <location>
        <begin position="785"/>
        <end position="801"/>
    </location>
</feature>
<dbReference type="SUPFAM" id="SSF46689">
    <property type="entry name" value="Homeodomain-like"/>
    <property type="match status" value="2"/>
</dbReference>
<comment type="caution">
    <text evidence="9">The sequence shown here is derived from an EMBL/GenBank/DDBJ whole genome shotgun (WGS) entry which is preliminary data.</text>
</comment>
<dbReference type="GO" id="GO:0019185">
    <property type="term" value="C:snRNA-activating protein complex"/>
    <property type="evidence" value="ECO:0007669"/>
    <property type="project" value="TreeGrafter"/>
</dbReference>
<feature type="domain" description="HTH myb-type" evidence="8">
    <location>
        <begin position="251"/>
        <end position="306"/>
    </location>
</feature>
<keyword evidence="2" id="KW-0805">Transcription regulation</keyword>
<dbReference type="InterPro" id="IPR051575">
    <property type="entry name" value="Myb-like_DNA-bd"/>
</dbReference>
<dbReference type="PROSITE" id="PS50090">
    <property type="entry name" value="MYB_LIKE"/>
    <property type="match status" value="3"/>
</dbReference>
<dbReference type="InterPro" id="IPR009057">
    <property type="entry name" value="Homeodomain-like_sf"/>
</dbReference>
<dbReference type="OrthoDB" id="6512202at2759"/>
<feature type="domain" description="Myb-like" evidence="7">
    <location>
        <begin position="366"/>
        <end position="409"/>
    </location>
</feature>
<dbReference type="Pfam" id="PF00249">
    <property type="entry name" value="Myb_DNA-binding"/>
    <property type="match status" value="2"/>
</dbReference>
<feature type="compositionally biased region" description="Acidic residues" evidence="6">
    <location>
        <begin position="1"/>
        <end position="12"/>
    </location>
</feature>
<gene>
    <name evidence="9" type="ORF">B4U80_12896</name>
</gene>
<comment type="subcellular location">
    <subcellularLocation>
        <location evidence="1">Nucleus</location>
    </subcellularLocation>
</comment>
<dbReference type="Pfam" id="PF13921">
    <property type="entry name" value="Myb_DNA-bind_6"/>
    <property type="match status" value="1"/>
</dbReference>
<evidence type="ECO:0000256" key="5">
    <source>
        <dbReference type="ARBA" id="ARBA00023242"/>
    </source>
</evidence>
<protein>
    <submittedName>
        <fullName evidence="9">snRNA-activating protein complex subunit 4-like protein</fullName>
    </submittedName>
</protein>
<evidence type="ECO:0000313" key="9">
    <source>
        <dbReference type="EMBL" id="RWS27117.1"/>
    </source>
</evidence>
<dbReference type="GO" id="GO:0042795">
    <property type="term" value="P:snRNA transcription by RNA polymerase II"/>
    <property type="evidence" value="ECO:0007669"/>
    <property type="project" value="TreeGrafter"/>
</dbReference>
<sequence>MDHFDDNEESEENENKTDGSDDENLTVEPYDIDEDFADLPEDIISCLLLNQAYQQDIKYFLAFITNKLCANKMMQEEIRKEIGENSNSVKPPVTGNTHPHSTLAFLSPYFKDVKGLHPPANSDVIQKKVNGEINQAYIAPNKQWTKNEKSSLVDSVLRQSKKNYLAPLFKQKEQKLNELRNMESPEFARVRKTCEREIEELTEEIKSIDKRPLESFLLPRESSDEIDWLTISTTLNKSDFQCEIMWSNCLHPSINTDYWTKEEDEKLSKLFEEYGNDWDTIAKHLKTNRLPWQCLSRYQSELNPQIKRVGPLSKAEAKHVEAVIEQCRIGDYIPWQQVNYFIEGRSLTQIKHYWQKINLPKRGEIFTELEDKVLIAAVDKYGIHNWRKVAHFLPGRSNRQCRERYVLRLGVENRIVGNYTPAEDKKILQLAKEHNCKWVEIEKKMVGRNAKQISTRYEFLLKYHNLEDDDVLVNKKETETLQTPTRRVILNRRHCKRIREAMNTLYGIQSSEKESEDTDTILREGCRQLREQFDVTMRRKRFSNDSRGRPKKTDDETEVDNEISELFSYYSLYRRRNYSKACQISVQEQYVTDEIKKCLSSLINVKTPENNHLLSTVVNRVVESNVTDFSDKRCLKYPPVIPPNRATVRGFQGLLLQQSRLMKQIESEGAENCDNSSLLESSNFQRLLQTFISFFMWPSLLSIEYAPQKPTTLSESRNSNNERSNLYIIRDMQHFLVQSAINNAQLTTVEPQMLNQQLNSDTATVTSNDSTIADESYGRGKRRKTESWKKLDAKKPKETVD</sequence>
<dbReference type="AlphaFoldDB" id="A0A443SHW9"/>
<evidence type="ECO:0000256" key="1">
    <source>
        <dbReference type="ARBA" id="ARBA00004123"/>
    </source>
</evidence>
<organism evidence="9 10">
    <name type="scientific">Leptotrombidium deliense</name>
    <dbReference type="NCBI Taxonomy" id="299467"/>
    <lineage>
        <taxon>Eukaryota</taxon>
        <taxon>Metazoa</taxon>
        <taxon>Ecdysozoa</taxon>
        <taxon>Arthropoda</taxon>
        <taxon>Chelicerata</taxon>
        <taxon>Arachnida</taxon>
        <taxon>Acari</taxon>
        <taxon>Acariformes</taxon>
        <taxon>Trombidiformes</taxon>
        <taxon>Prostigmata</taxon>
        <taxon>Anystina</taxon>
        <taxon>Parasitengona</taxon>
        <taxon>Trombiculoidea</taxon>
        <taxon>Trombiculidae</taxon>
        <taxon>Leptotrombidium</taxon>
    </lineage>
</organism>
<evidence type="ECO:0000256" key="6">
    <source>
        <dbReference type="SAM" id="MobiDB-lite"/>
    </source>
</evidence>
<dbReference type="CDD" id="cd00167">
    <property type="entry name" value="SANT"/>
    <property type="match status" value="2"/>
</dbReference>
<dbReference type="PANTHER" id="PTHR46621">
    <property type="entry name" value="SNRNA-ACTIVATING PROTEIN COMPLEX SUBUNIT 4"/>
    <property type="match status" value="1"/>
</dbReference>
<evidence type="ECO:0000256" key="2">
    <source>
        <dbReference type="ARBA" id="ARBA00023015"/>
    </source>
</evidence>
<dbReference type="STRING" id="299467.A0A443SHW9"/>
<dbReference type="GO" id="GO:0005634">
    <property type="term" value="C:nucleus"/>
    <property type="evidence" value="ECO:0007669"/>
    <property type="project" value="UniProtKB-SubCell"/>
</dbReference>
<proteinExistence type="predicted"/>
<keyword evidence="10" id="KW-1185">Reference proteome</keyword>
<dbReference type="GO" id="GO:0001006">
    <property type="term" value="F:RNA polymerase III type 3 promoter sequence-specific DNA binding"/>
    <property type="evidence" value="ECO:0007669"/>
    <property type="project" value="TreeGrafter"/>
</dbReference>
<dbReference type="SMART" id="SM00717">
    <property type="entry name" value="SANT"/>
    <property type="match status" value="4"/>
</dbReference>
<evidence type="ECO:0000313" key="10">
    <source>
        <dbReference type="Proteomes" id="UP000288716"/>
    </source>
</evidence>
<dbReference type="GO" id="GO:0042796">
    <property type="term" value="P:snRNA transcription by RNA polymerase III"/>
    <property type="evidence" value="ECO:0007669"/>
    <property type="project" value="TreeGrafter"/>
</dbReference>
<dbReference type="EMBL" id="NCKV01002245">
    <property type="protein sequence ID" value="RWS27117.1"/>
    <property type="molecule type" value="Genomic_DNA"/>
</dbReference>
<evidence type="ECO:0000259" key="8">
    <source>
        <dbReference type="PROSITE" id="PS51294"/>
    </source>
</evidence>
<dbReference type="VEuPathDB" id="VectorBase:LDEU004922"/>
<keyword evidence="5" id="KW-0539">Nucleus</keyword>